<protein>
    <submittedName>
        <fullName evidence="2">Uncharacterized protein</fullName>
    </submittedName>
</protein>
<keyword evidence="1" id="KW-0732">Signal</keyword>
<evidence type="ECO:0000256" key="1">
    <source>
        <dbReference type="SAM" id="SignalP"/>
    </source>
</evidence>
<accession>A0A937G0A3</accession>
<reference evidence="2" key="1">
    <citation type="submission" date="2021-01" db="EMBL/GenBank/DDBJ databases">
        <title>Fulvivirga kasyanovii gen. nov., sp nov., a novel member of the phylum Bacteroidetes isolated from seawater in a mussel farm.</title>
        <authorList>
            <person name="Zhao L.-H."/>
            <person name="Wang Z.-J."/>
        </authorList>
    </citation>
    <scope>NUCLEOTIDE SEQUENCE</scope>
    <source>
        <strain evidence="2">29W222</strain>
    </source>
</reference>
<dbReference type="Proteomes" id="UP000614216">
    <property type="component" value="Unassembled WGS sequence"/>
</dbReference>
<feature type="chain" id="PRO_5037415889" evidence="1">
    <location>
        <begin position="19"/>
        <end position="176"/>
    </location>
</feature>
<name>A0A937G0A3_9BACT</name>
<evidence type="ECO:0000313" key="3">
    <source>
        <dbReference type="Proteomes" id="UP000614216"/>
    </source>
</evidence>
<evidence type="ECO:0000313" key="2">
    <source>
        <dbReference type="EMBL" id="MBL6446141.1"/>
    </source>
</evidence>
<dbReference type="EMBL" id="JAEUGD010000023">
    <property type="protein sequence ID" value="MBL6446141.1"/>
    <property type="molecule type" value="Genomic_DNA"/>
</dbReference>
<proteinExistence type="predicted"/>
<keyword evidence="3" id="KW-1185">Reference proteome</keyword>
<gene>
    <name evidence="2" type="ORF">JMN32_07470</name>
</gene>
<sequence>MKNILLLLLVICPMLSWADPWDNMTLEQAEQVQKYLRSNPYLLDYCDCCDSEGEFATQVYLMQVISMEIVTCEWNPQYFSIRATVKRLAEVPYRVTGPDVSTPSVYISEDDITITMNYAWGYNAKVGKAAPLYTIIPYDIYGKQDLSQGYCREFISFPNPVPVKNAEYANWYKSRF</sequence>
<organism evidence="2 3">
    <name type="scientific">Fulvivirga marina</name>
    <dbReference type="NCBI Taxonomy" id="2494733"/>
    <lineage>
        <taxon>Bacteria</taxon>
        <taxon>Pseudomonadati</taxon>
        <taxon>Bacteroidota</taxon>
        <taxon>Cytophagia</taxon>
        <taxon>Cytophagales</taxon>
        <taxon>Fulvivirgaceae</taxon>
        <taxon>Fulvivirga</taxon>
    </lineage>
</organism>
<dbReference type="AlphaFoldDB" id="A0A937G0A3"/>
<comment type="caution">
    <text evidence="2">The sequence shown here is derived from an EMBL/GenBank/DDBJ whole genome shotgun (WGS) entry which is preliminary data.</text>
</comment>
<feature type="signal peptide" evidence="1">
    <location>
        <begin position="1"/>
        <end position="18"/>
    </location>
</feature>
<dbReference type="RefSeq" id="WP_202855686.1">
    <property type="nucleotide sequence ID" value="NZ_JAEUGD010000023.1"/>
</dbReference>